<keyword evidence="8 16" id="KW-0418">Kinase</keyword>
<dbReference type="VEuPathDB" id="TriTrypDB:TM35_000481350"/>
<dbReference type="PANTHER" id="PTHR44899:SF3">
    <property type="entry name" value="SERINE_THREONINE-PROTEIN KINASE NEK1"/>
    <property type="match status" value="1"/>
</dbReference>
<gene>
    <name evidence="16" type="ORF">TM35_000481350</name>
</gene>
<dbReference type="Pfam" id="PF00069">
    <property type="entry name" value="Pkinase"/>
    <property type="match status" value="1"/>
</dbReference>
<keyword evidence="4" id="KW-0723">Serine/threonine-protein kinase</keyword>
<dbReference type="GeneID" id="39990251"/>
<evidence type="ECO:0000259" key="15">
    <source>
        <dbReference type="PROSITE" id="PS50011"/>
    </source>
</evidence>
<sequence length="793" mass="90763">MDKYVQVRVLGKGSFGSAWLVQRRSDKVQLVAKEVRLAGMKPAERESAKHEIDVLRTLNHPNITRYVDHYEHHGSLFIVMEYANGGDLYSKIKSRKGNRFTETEILHYFSQLCLALLHLHERHILHRDLKTQNVFLTTDGVVKLGDFGISTILRNTFELKRTVCGTPYYFSPELCLNKPYNNKSDVWALGCILYELTTLTHAFDGSNMKALVQKILKGVYPPIHSSYSTNLSKLISAMLQIDPKLRPNVSQIISTPYIRESLSSLQKVVEVAHHDCLPCKPSPQKGEVAQPAQQDGQMRAEERRREEQAKAMKMAKERQQLRLQMEQRQRENEERLRNIQAQQRQQEIEHNLRKKELEARAREQRRHVEKRAKAQALIQKQREEEWERNMREHAESIKRKQREEERVAREKAEQEALRERLFNNKNENKNSPPNLIRNLNHNNDERPKDNAAPSAAEAAELYREMRRQAALNKQRLLEDMRAAPVLGPIAVAGVEKPSPMPARDIVNPKPQRSNSLGKMTAEEAEEARRQAFWQMRREAQENKRRALGLDNLPEEVPLKGQVLVAQPGKPNQQPQPVQQQQQQVEEQVEEQKKEKQHVQTPQPPQKGGDWTKDTPAVVHAKRTLAVGGAPAASPVSGDEVKNGKDVQEDVSAPSNDACEVQKREDDYNALQTVIDDALMQGGKGAVAEDFSDEAFPDTDLTKFMLDGQTLVLPNVQATDPLMHRIESLRLFLEGKLGERSLVGCYRQMNNIATDDDEAMYRVANMLPEEHQKYIPLIAQLIVCEDAFNRQLVQ</sequence>
<dbReference type="AlphaFoldDB" id="A0A1X0NHD4"/>
<dbReference type="InterPro" id="IPR051131">
    <property type="entry name" value="NEK_Ser/Thr_kinase_NIMA"/>
</dbReference>
<comment type="cofactor">
    <cofactor evidence="1">
        <name>Mg(2+)</name>
        <dbReference type="ChEBI" id="CHEBI:18420"/>
    </cofactor>
</comment>
<evidence type="ECO:0000313" key="16">
    <source>
        <dbReference type="EMBL" id="ORC84174.1"/>
    </source>
</evidence>
<feature type="region of interest" description="Disordered" evidence="14">
    <location>
        <begin position="281"/>
        <end position="305"/>
    </location>
</feature>
<keyword evidence="17" id="KW-1185">Reference proteome</keyword>
<dbReference type="GO" id="GO:0004674">
    <property type="term" value="F:protein serine/threonine kinase activity"/>
    <property type="evidence" value="ECO:0007669"/>
    <property type="project" value="UniProtKB-KW"/>
</dbReference>
<dbReference type="PANTHER" id="PTHR44899">
    <property type="entry name" value="CAMK FAMILY PROTEIN KINASE"/>
    <property type="match status" value="1"/>
</dbReference>
<feature type="region of interest" description="Disordered" evidence="14">
    <location>
        <begin position="498"/>
        <end position="529"/>
    </location>
</feature>
<dbReference type="SMART" id="SM00220">
    <property type="entry name" value="S_TKc"/>
    <property type="match status" value="1"/>
</dbReference>
<feature type="region of interest" description="Disordered" evidence="14">
    <location>
        <begin position="326"/>
        <end position="406"/>
    </location>
</feature>
<dbReference type="CDD" id="cd08215">
    <property type="entry name" value="STKc_Nek"/>
    <property type="match status" value="1"/>
</dbReference>
<dbReference type="EMBL" id="NBCO01000048">
    <property type="protein sequence ID" value="ORC84174.1"/>
    <property type="molecule type" value="Genomic_DNA"/>
</dbReference>
<dbReference type="Proteomes" id="UP000192257">
    <property type="component" value="Unassembled WGS sequence"/>
</dbReference>
<comment type="similarity">
    <text evidence="2">Belongs to the protein kinase superfamily. NEK Ser/Thr protein kinase family. NIMA subfamily.</text>
</comment>
<evidence type="ECO:0000256" key="10">
    <source>
        <dbReference type="ARBA" id="ARBA00022842"/>
    </source>
</evidence>
<keyword evidence="7 13" id="KW-0547">Nucleotide-binding</keyword>
<reference evidence="16 17" key="1">
    <citation type="submission" date="2017-03" db="EMBL/GenBank/DDBJ databases">
        <title>An alternative strategy for trypanosome survival in the mammalian bloodstream revealed through genome and transcriptome analysis of the ubiquitous bovine parasite Trypanosoma (Megatrypanum) theileri.</title>
        <authorList>
            <person name="Kelly S."/>
            <person name="Ivens A."/>
            <person name="Mott A."/>
            <person name="O'Neill E."/>
            <person name="Emms D."/>
            <person name="Macleod O."/>
            <person name="Voorheis P."/>
            <person name="Matthews J."/>
            <person name="Matthews K."/>
            <person name="Carrington M."/>
        </authorList>
    </citation>
    <scope>NUCLEOTIDE SEQUENCE [LARGE SCALE GENOMIC DNA]</scope>
    <source>
        <strain evidence="16">Edinburgh</strain>
    </source>
</reference>
<organism evidence="16 17">
    <name type="scientific">Trypanosoma theileri</name>
    <dbReference type="NCBI Taxonomy" id="67003"/>
    <lineage>
        <taxon>Eukaryota</taxon>
        <taxon>Discoba</taxon>
        <taxon>Euglenozoa</taxon>
        <taxon>Kinetoplastea</taxon>
        <taxon>Metakinetoplastina</taxon>
        <taxon>Trypanosomatida</taxon>
        <taxon>Trypanosomatidae</taxon>
        <taxon>Trypanosoma</taxon>
    </lineage>
</organism>
<evidence type="ECO:0000256" key="4">
    <source>
        <dbReference type="ARBA" id="ARBA00022527"/>
    </source>
</evidence>
<dbReference type="PROSITE" id="PS00108">
    <property type="entry name" value="PROTEIN_KINASE_ST"/>
    <property type="match status" value="1"/>
</dbReference>
<dbReference type="RefSeq" id="XP_028878240.1">
    <property type="nucleotide sequence ID" value="XM_029030471.1"/>
</dbReference>
<feature type="region of interest" description="Disordered" evidence="14">
    <location>
        <begin position="625"/>
        <end position="658"/>
    </location>
</feature>
<evidence type="ECO:0000256" key="1">
    <source>
        <dbReference type="ARBA" id="ARBA00001946"/>
    </source>
</evidence>
<evidence type="ECO:0000256" key="5">
    <source>
        <dbReference type="ARBA" id="ARBA00022679"/>
    </source>
</evidence>
<dbReference type="InterPro" id="IPR008271">
    <property type="entry name" value="Ser/Thr_kinase_AS"/>
</dbReference>
<evidence type="ECO:0000256" key="12">
    <source>
        <dbReference type="ARBA" id="ARBA00048679"/>
    </source>
</evidence>
<keyword evidence="6" id="KW-0479">Metal-binding</keyword>
<keyword evidence="5" id="KW-0808">Transferase</keyword>
<evidence type="ECO:0000256" key="11">
    <source>
        <dbReference type="ARBA" id="ARBA00047899"/>
    </source>
</evidence>
<dbReference type="FunFam" id="3.30.200.20:FF:000097">
    <property type="entry name" value="Probable serine/threonine-protein kinase nek1"/>
    <property type="match status" value="1"/>
</dbReference>
<dbReference type="InterPro" id="IPR000719">
    <property type="entry name" value="Prot_kinase_dom"/>
</dbReference>
<evidence type="ECO:0000256" key="6">
    <source>
        <dbReference type="ARBA" id="ARBA00022723"/>
    </source>
</evidence>
<evidence type="ECO:0000256" key="7">
    <source>
        <dbReference type="ARBA" id="ARBA00022741"/>
    </source>
</evidence>
<evidence type="ECO:0000256" key="9">
    <source>
        <dbReference type="ARBA" id="ARBA00022840"/>
    </source>
</evidence>
<dbReference type="FunFam" id="1.10.510.10:FF:000172">
    <property type="entry name" value="serine/threonine-protein kinase Nek1 isoform X1"/>
    <property type="match status" value="1"/>
</dbReference>
<feature type="compositionally biased region" description="Basic and acidic residues" evidence="14">
    <location>
        <begin position="346"/>
        <end position="362"/>
    </location>
</feature>
<name>A0A1X0NHD4_9TRYP</name>
<accession>A0A1X0NHD4</accession>
<protein>
    <recommendedName>
        <fullName evidence="3">non-specific serine/threonine protein kinase</fullName>
        <ecNumber evidence="3">2.7.11.1</ecNumber>
    </recommendedName>
</protein>
<dbReference type="InterPro" id="IPR017441">
    <property type="entry name" value="Protein_kinase_ATP_BS"/>
</dbReference>
<dbReference type="Gene3D" id="3.30.200.20">
    <property type="entry name" value="Phosphorylase Kinase, domain 1"/>
    <property type="match status" value="1"/>
</dbReference>
<dbReference type="OrthoDB" id="248923at2759"/>
<feature type="compositionally biased region" description="Basic and acidic residues" evidence="14">
    <location>
        <begin position="638"/>
        <end position="647"/>
    </location>
</feature>
<comment type="catalytic activity">
    <reaction evidence="12">
        <text>L-seryl-[protein] + ATP = O-phospho-L-seryl-[protein] + ADP + H(+)</text>
        <dbReference type="Rhea" id="RHEA:17989"/>
        <dbReference type="Rhea" id="RHEA-COMP:9863"/>
        <dbReference type="Rhea" id="RHEA-COMP:11604"/>
        <dbReference type="ChEBI" id="CHEBI:15378"/>
        <dbReference type="ChEBI" id="CHEBI:29999"/>
        <dbReference type="ChEBI" id="CHEBI:30616"/>
        <dbReference type="ChEBI" id="CHEBI:83421"/>
        <dbReference type="ChEBI" id="CHEBI:456216"/>
        <dbReference type="EC" id="2.7.11.1"/>
    </reaction>
</comment>
<comment type="catalytic activity">
    <reaction evidence="11">
        <text>L-threonyl-[protein] + ATP = O-phospho-L-threonyl-[protein] + ADP + H(+)</text>
        <dbReference type="Rhea" id="RHEA:46608"/>
        <dbReference type="Rhea" id="RHEA-COMP:11060"/>
        <dbReference type="Rhea" id="RHEA-COMP:11605"/>
        <dbReference type="ChEBI" id="CHEBI:15378"/>
        <dbReference type="ChEBI" id="CHEBI:30013"/>
        <dbReference type="ChEBI" id="CHEBI:30616"/>
        <dbReference type="ChEBI" id="CHEBI:61977"/>
        <dbReference type="ChEBI" id="CHEBI:456216"/>
        <dbReference type="EC" id="2.7.11.1"/>
    </reaction>
</comment>
<dbReference type="EC" id="2.7.11.1" evidence="3"/>
<feature type="compositionally biased region" description="Low complexity" evidence="14">
    <location>
        <begin position="566"/>
        <end position="585"/>
    </location>
</feature>
<feature type="compositionally biased region" description="Basic and acidic residues" evidence="14">
    <location>
        <begin position="326"/>
        <end position="337"/>
    </location>
</feature>
<evidence type="ECO:0000256" key="13">
    <source>
        <dbReference type="PROSITE-ProRule" id="PRU10141"/>
    </source>
</evidence>
<feature type="region of interest" description="Disordered" evidence="14">
    <location>
        <begin position="566"/>
        <end position="613"/>
    </location>
</feature>
<keyword evidence="10" id="KW-0460">Magnesium</keyword>
<dbReference type="Gene3D" id="1.10.510.10">
    <property type="entry name" value="Transferase(Phosphotransferase) domain 1"/>
    <property type="match status" value="1"/>
</dbReference>
<dbReference type="InterPro" id="IPR011009">
    <property type="entry name" value="Kinase-like_dom_sf"/>
</dbReference>
<dbReference type="SUPFAM" id="SSF56112">
    <property type="entry name" value="Protein kinase-like (PK-like)"/>
    <property type="match status" value="1"/>
</dbReference>
<evidence type="ECO:0000256" key="3">
    <source>
        <dbReference type="ARBA" id="ARBA00012513"/>
    </source>
</evidence>
<dbReference type="PROSITE" id="PS00107">
    <property type="entry name" value="PROTEIN_KINASE_ATP"/>
    <property type="match status" value="1"/>
</dbReference>
<evidence type="ECO:0000256" key="2">
    <source>
        <dbReference type="ARBA" id="ARBA00010886"/>
    </source>
</evidence>
<feature type="compositionally biased region" description="Basic and acidic residues" evidence="14">
    <location>
        <begin position="380"/>
        <end position="406"/>
    </location>
</feature>
<dbReference type="PROSITE" id="PS50011">
    <property type="entry name" value="PROTEIN_KINASE_DOM"/>
    <property type="match status" value="1"/>
</dbReference>
<keyword evidence="9 13" id="KW-0067">ATP-binding</keyword>
<evidence type="ECO:0000313" key="17">
    <source>
        <dbReference type="Proteomes" id="UP000192257"/>
    </source>
</evidence>
<comment type="caution">
    <text evidence="16">The sequence shown here is derived from an EMBL/GenBank/DDBJ whole genome shotgun (WGS) entry which is preliminary data.</text>
</comment>
<feature type="domain" description="Protein kinase" evidence="15">
    <location>
        <begin position="4"/>
        <end position="258"/>
    </location>
</feature>
<feature type="binding site" evidence="13">
    <location>
        <position position="33"/>
    </location>
    <ligand>
        <name>ATP</name>
        <dbReference type="ChEBI" id="CHEBI:30616"/>
    </ligand>
</feature>
<feature type="region of interest" description="Disordered" evidence="14">
    <location>
        <begin position="419"/>
        <end position="456"/>
    </location>
</feature>
<evidence type="ECO:0000256" key="14">
    <source>
        <dbReference type="SAM" id="MobiDB-lite"/>
    </source>
</evidence>
<proteinExistence type="inferred from homology"/>
<evidence type="ECO:0000256" key="8">
    <source>
        <dbReference type="ARBA" id="ARBA00022777"/>
    </source>
</evidence>
<dbReference type="GO" id="GO:0005524">
    <property type="term" value="F:ATP binding"/>
    <property type="evidence" value="ECO:0007669"/>
    <property type="project" value="UniProtKB-UniRule"/>
</dbReference>
<dbReference type="GO" id="GO:0046872">
    <property type="term" value="F:metal ion binding"/>
    <property type="evidence" value="ECO:0007669"/>
    <property type="project" value="UniProtKB-KW"/>
</dbReference>
<feature type="compositionally biased region" description="Basic and acidic residues" evidence="14">
    <location>
        <begin position="419"/>
        <end position="428"/>
    </location>
</feature>